<evidence type="ECO:0000256" key="1">
    <source>
        <dbReference type="SAM" id="SignalP"/>
    </source>
</evidence>
<keyword evidence="1" id="KW-0732">Signal</keyword>
<comment type="caution">
    <text evidence="2">The sequence shown here is derived from an EMBL/GenBank/DDBJ whole genome shotgun (WGS) entry which is preliminary data.</text>
</comment>
<dbReference type="Proteomes" id="UP000029723">
    <property type="component" value="Unassembled WGS sequence"/>
</dbReference>
<accession>A0A098YUP4</accession>
<dbReference type="AlphaFoldDB" id="A0A098YUP4"/>
<feature type="signal peptide" evidence="1">
    <location>
        <begin position="1"/>
        <end position="18"/>
    </location>
</feature>
<evidence type="ECO:0000313" key="2">
    <source>
        <dbReference type="EMBL" id="KGI23084.1"/>
    </source>
</evidence>
<evidence type="ECO:0000313" key="3">
    <source>
        <dbReference type="Proteomes" id="UP000029723"/>
    </source>
</evidence>
<dbReference type="RefSeq" id="WP_036925761.1">
    <property type="nucleotide sequence ID" value="NZ_JRPQ01000008.1"/>
</dbReference>
<evidence type="ECO:0008006" key="4">
    <source>
        <dbReference type="Google" id="ProtNLM"/>
    </source>
</evidence>
<name>A0A098YUP4_9BACT</name>
<dbReference type="PROSITE" id="PS51257">
    <property type="entry name" value="PROKAR_LIPOPROTEIN"/>
    <property type="match status" value="1"/>
</dbReference>
<protein>
    <recommendedName>
        <fullName evidence="4">Lipoprotein</fullName>
    </recommendedName>
</protein>
<dbReference type="OrthoDB" id="1067458at2"/>
<feature type="chain" id="PRO_5001942823" description="Lipoprotein" evidence="1">
    <location>
        <begin position="19"/>
        <end position="497"/>
    </location>
</feature>
<organism evidence="2 3">
    <name type="scientific">Hoylesella timonensis S9-PR14</name>
    <dbReference type="NCBI Taxonomy" id="1401062"/>
    <lineage>
        <taxon>Bacteria</taxon>
        <taxon>Pseudomonadati</taxon>
        <taxon>Bacteroidota</taxon>
        <taxon>Bacteroidia</taxon>
        <taxon>Bacteroidales</taxon>
        <taxon>Prevotellaceae</taxon>
        <taxon>Hoylesella</taxon>
    </lineage>
</organism>
<reference evidence="2 3" key="1">
    <citation type="submission" date="2014-07" db="EMBL/GenBank/DDBJ databases">
        <authorList>
            <person name="McCorrison J."/>
            <person name="Sanka R."/>
            <person name="Torralba M."/>
            <person name="Gillis M."/>
            <person name="Haft D.H."/>
            <person name="Methe B."/>
            <person name="Sutton G."/>
            <person name="Nelson K.E."/>
        </authorList>
    </citation>
    <scope>NUCLEOTIDE SEQUENCE [LARGE SCALE GENOMIC DNA]</scope>
    <source>
        <strain evidence="2 3">S9-PR14</strain>
    </source>
</reference>
<dbReference type="EMBL" id="JRPQ01000008">
    <property type="protein sequence ID" value="KGI23084.1"/>
    <property type="molecule type" value="Genomic_DNA"/>
</dbReference>
<proteinExistence type="predicted"/>
<sequence length="497" mass="56552">MKKILCSWVILSFMTVTAFLVSCGNSAKKDLNHLLLELAGDDAVIDHDDWMTIESFLDSQKANFKEFYEGGKLDKDEVKEYIEDFFSRGREAKKIDFVGMNDEPIKINFFLERSGSMIAYDSPQGDGSFKAAIVQMLNNLPGNNSQHKIYVVNSSINPYPQGIQQFVNDNDIFATTKGIGDPSYTDFGAIFNQILNKTKDDEISILMTDMIYSTKNMMGVNPQKVFAEAQSMTNTVFKDEVKKKSMLIVKMMGSYDGLYYPYNSPSKGTAYHGKRPYYIVIVGNNENIARLTTDPDYGSFAKLSELKGYQNMYLFESDDVYEPYYSLLLSHPKIRGRFQPERGQGSQIKDIEGVKQDKNSGDVRLVLAVDLSKMLIDEDYLTDIRNYKIESDDKITIEEIRPITKADITPAEKKYIGSATHLFILSFEKLSNNQDVDIKLMNHLPAWVAASSSDDDTTVDSKTTFGLKYLLQGIYNSYQKKSDGEPYYFELELEFKR</sequence>
<gene>
    <name evidence="2" type="ORF">HMPREF9304_00720</name>
</gene>